<dbReference type="Proteomes" id="UP000325902">
    <property type="component" value="Unassembled WGS sequence"/>
</dbReference>
<feature type="transmembrane region" description="Helical" evidence="4">
    <location>
        <begin position="202"/>
        <end position="222"/>
    </location>
</feature>
<gene>
    <name evidence="6" type="primary">apdF_0</name>
    <name evidence="6" type="ORF">DBV05_g8742</name>
</gene>
<dbReference type="InterPro" id="IPR011701">
    <property type="entry name" value="MFS"/>
</dbReference>
<evidence type="ECO:0000313" key="7">
    <source>
        <dbReference type="Proteomes" id="UP000325902"/>
    </source>
</evidence>
<dbReference type="OrthoDB" id="6509908at2759"/>
<dbReference type="GO" id="GO:0016020">
    <property type="term" value="C:membrane"/>
    <property type="evidence" value="ECO:0007669"/>
    <property type="project" value="UniProtKB-SubCell"/>
</dbReference>
<keyword evidence="4" id="KW-0812">Transmembrane</keyword>
<feature type="region of interest" description="Disordered" evidence="3">
    <location>
        <begin position="1"/>
        <end position="32"/>
    </location>
</feature>
<keyword evidence="7" id="KW-1185">Reference proteome</keyword>
<evidence type="ECO:0000256" key="3">
    <source>
        <dbReference type="SAM" id="MobiDB-lite"/>
    </source>
</evidence>
<sequence length="432" mass="46323">MATDAAAERTSGEEKRETSPETDVEPSNDIRNVDSVPNGGFTAWLQVAGAYFLFFNSWGVVNSFGTYQTYYRSELLQSSTPSAISWIGSIQGFLLMLVGALTGPIYDAGYFRHLLYTGSFLVVFGQMMLSLCTEYWQVLLAQAFCMGIGAGCLFVPAVAILSTYFTTRLATATGIAASGSSLGGVIYPVMVHKLIGRVGFGWTARAMGFVLLGTLLVPIAVMKVRVLPASRRKLVDLSALRELPFMLFVLGAMVGFMGLYTPFFYIQLYAINKGAADSDLAFYLLAILNAGSVAGRILPNVLADRIGPFNTLFPCALLCSVLVFCLIPISSLGSTIVFCILYGFFSGTFVSLPPPAIVSLTPDRSKIGTRLGTAFSIISVGILTGTPIAGAILNSEGYTKVWIYAGAVTMACSLMMLAARGLKFGWKVLIKT</sequence>
<accession>A0A5N5D4E2</accession>
<dbReference type="PROSITE" id="PS50850">
    <property type="entry name" value="MFS"/>
    <property type="match status" value="1"/>
</dbReference>
<keyword evidence="4" id="KW-1133">Transmembrane helix</keyword>
<name>A0A5N5D4E2_9PEZI</name>
<feature type="compositionally biased region" description="Basic and acidic residues" evidence="3">
    <location>
        <begin position="1"/>
        <end position="19"/>
    </location>
</feature>
<feature type="transmembrane region" description="Helical" evidence="4">
    <location>
        <begin position="169"/>
        <end position="190"/>
    </location>
</feature>
<dbReference type="InterPro" id="IPR020846">
    <property type="entry name" value="MFS_dom"/>
</dbReference>
<proteinExistence type="inferred from homology"/>
<dbReference type="PANTHER" id="PTHR11360">
    <property type="entry name" value="MONOCARBOXYLATE TRANSPORTER"/>
    <property type="match status" value="1"/>
</dbReference>
<feature type="transmembrane region" description="Helical" evidence="4">
    <location>
        <begin position="81"/>
        <end position="101"/>
    </location>
</feature>
<protein>
    <submittedName>
        <fullName evidence="6">Aspyridones efflux protein apdF</fullName>
    </submittedName>
</protein>
<evidence type="ECO:0000313" key="6">
    <source>
        <dbReference type="EMBL" id="KAB2572588.1"/>
    </source>
</evidence>
<feature type="transmembrane region" description="Helical" evidence="4">
    <location>
        <begin position="41"/>
        <end position="61"/>
    </location>
</feature>
<feature type="transmembrane region" description="Helical" evidence="4">
    <location>
        <begin position="401"/>
        <end position="422"/>
    </location>
</feature>
<feature type="transmembrane region" description="Helical" evidence="4">
    <location>
        <begin position="243"/>
        <end position="268"/>
    </location>
</feature>
<evidence type="ECO:0000256" key="4">
    <source>
        <dbReference type="SAM" id="Phobius"/>
    </source>
</evidence>
<dbReference type="PANTHER" id="PTHR11360:SF234">
    <property type="entry name" value="MFS-TYPE TRANSPORTER DBAD-RELATED"/>
    <property type="match status" value="1"/>
</dbReference>
<dbReference type="GO" id="GO:0022857">
    <property type="term" value="F:transmembrane transporter activity"/>
    <property type="evidence" value="ECO:0007669"/>
    <property type="project" value="InterPro"/>
</dbReference>
<feature type="transmembrane region" description="Helical" evidence="4">
    <location>
        <begin position="135"/>
        <end position="162"/>
    </location>
</feature>
<feature type="transmembrane region" description="Helical" evidence="4">
    <location>
        <begin position="335"/>
        <end position="352"/>
    </location>
</feature>
<comment type="similarity">
    <text evidence="2">Belongs to the major facilitator superfamily. Monocarboxylate porter (TC 2.A.1.13) family.</text>
</comment>
<feature type="transmembrane region" description="Helical" evidence="4">
    <location>
        <begin position="113"/>
        <end position="129"/>
    </location>
</feature>
<dbReference type="Gene3D" id="1.20.1250.20">
    <property type="entry name" value="MFS general substrate transporter like domains"/>
    <property type="match status" value="2"/>
</dbReference>
<feature type="transmembrane region" description="Helical" evidence="4">
    <location>
        <begin position="373"/>
        <end position="395"/>
    </location>
</feature>
<evidence type="ECO:0000256" key="2">
    <source>
        <dbReference type="ARBA" id="ARBA00006727"/>
    </source>
</evidence>
<dbReference type="EMBL" id="VCHE01000075">
    <property type="protein sequence ID" value="KAB2572588.1"/>
    <property type="molecule type" value="Genomic_DNA"/>
</dbReference>
<feature type="domain" description="Major facilitator superfamily (MFS) profile" evidence="5">
    <location>
        <begin position="43"/>
        <end position="423"/>
    </location>
</feature>
<comment type="subcellular location">
    <subcellularLocation>
        <location evidence="1">Membrane</location>
        <topology evidence="1">Multi-pass membrane protein</topology>
    </subcellularLocation>
</comment>
<organism evidence="6 7">
    <name type="scientific">Lasiodiplodia theobromae</name>
    <dbReference type="NCBI Taxonomy" id="45133"/>
    <lineage>
        <taxon>Eukaryota</taxon>
        <taxon>Fungi</taxon>
        <taxon>Dikarya</taxon>
        <taxon>Ascomycota</taxon>
        <taxon>Pezizomycotina</taxon>
        <taxon>Dothideomycetes</taxon>
        <taxon>Dothideomycetes incertae sedis</taxon>
        <taxon>Botryosphaeriales</taxon>
        <taxon>Botryosphaeriaceae</taxon>
        <taxon>Lasiodiplodia</taxon>
    </lineage>
</organism>
<dbReference type="InterPro" id="IPR050327">
    <property type="entry name" value="Proton-linked_MCT"/>
</dbReference>
<comment type="caution">
    <text evidence="6">The sequence shown here is derived from an EMBL/GenBank/DDBJ whole genome shotgun (WGS) entry which is preliminary data.</text>
</comment>
<dbReference type="AlphaFoldDB" id="A0A5N5D4E2"/>
<dbReference type="InterPro" id="IPR036259">
    <property type="entry name" value="MFS_trans_sf"/>
</dbReference>
<dbReference type="SUPFAM" id="SSF103473">
    <property type="entry name" value="MFS general substrate transporter"/>
    <property type="match status" value="1"/>
</dbReference>
<feature type="transmembrane region" description="Helical" evidence="4">
    <location>
        <begin position="280"/>
        <end position="299"/>
    </location>
</feature>
<reference evidence="6 7" key="1">
    <citation type="journal article" date="2019" name="Sci. Rep.">
        <title>A multi-omics analysis of the grapevine pathogen Lasiodiplodia theobromae reveals that temperature affects the expression of virulence- and pathogenicity-related genes.</title>
        <authorList>
            <person name="Felix C."/>
            <person name="Meneses R."/>
            <person name="Goncalves M.F.M."/>
            <person name="Tilleman L."/>
            <person name="Duarte A.S."/>
            <person name="Jorrin-Novo J.V."/>
            <person name="Van de Peer Y."/>
            <person name="Deforce D."/>
            <person name="Van Nieuwerburgh F."/>
            <person name="Esteves A.C."/>
            <person name="Alves A."/>
        </authorList>
    </citation>
    <scope>NUCLEOTIDE SEQUENCE [LARGE SCALE GENOMIC DNA]</scope>
    <source>
        <strain evidence="6 7">LA-SOL3</strain>
    </source>
</reference>
<feature type="transmembrane region" description="Helical" evidence="4">
    <location>
        <begin position="311"/>
        <end position="329"/>
    </location>
</feature>
<dbReference type="Pfam" id="PF07690">
    <property type="entry name" value="MFS_1"/>
    <property type="match status" value="1"/>
</dbReference>
<keyword evidence="4" id="KW-0472">Membrane</keyword>
<evidence type="ECO:0000259" key="5">
    <source>
        <dbReference type="PROSITE" id="PS50850"/>
    </source>
</evidence>
<evidence type="ECO:0000256" key="1">
    <source>
        <dbReference type="ARBA" id="ARBA00004141"/>
    </source>
</evidence>